<feature type="domain" description="Shugoshin C-terminal" evidence="4">
    <location>
        <begin position="295"/>
        <end position="319"/>
    </location>
</feature>
<protein>
    <recommendedName>
        <fullName evidence="4">Shugoshin C-terminal domain-containing protein</fullName>
    </recommendedName>
</protein>
<dbReference type="InterPro" id="IPR044693">
    <property type="entry name" value="SGO_plant"/>
</dbReference>
<feature type="compositionally biased region" description="Basic and acidic residues" evidence="3">
    <location>
        <begin position="50"/>
        <end position="67"/>
    </location>
</feature>
<comment type="caution">
    <text evidence="5">The sequence shown here is derived from an EMBL/GenBank/DDBJ whole genome shotgun (WGS) entry which is preliminary data.</text>
</comment>
<dbReference type="GO" id="GO:0000775">
    <property type="term" value="C:chromosome, centromeric region"/>
    <property type="evidence" value="ECO:0007669"/>
    <property type="project" value="InterPro"/>
</dbReference>
<feature type="region of interest" description="Disordered" evidence="3">
    <location>
        <begin position="42"/>
        <end position="67"/>
    </location>
</feature>
<evidence type="ECO:0000256" key="1">
    <source>
        <dbReference type="ARBA" id="ARBA00010845"/>
    </source>
</evidence>
<dbReference type="GO" id="GO:0045144">
    <property type="term" value="P:meiotic sister chromatid segregation"/>
    <property type="evidence" value="ECO:0007669"/>
    <property type="project" value="InterPro"/>
</dbReference>
<accession>A0A835D8Z7</accession>
<dbReference type="Pfam" id="PF07557">
    <property type="entry name" value="Shugoshin_C"/>
    <property type="match status" value="1"/>
</dbReference>
<evidence type="ECO:0000256" key="3">
    <source>
        <dbReference type="SAM" id="MobiDB-lite"/>
    </source>
</evidence>
<comment type="similarity">
    <text evidence="1">Belongs to the shugoshin family.</text>
</comment>
<reference evidence="5 6" key="1">
    <citation type="submission" date="2020-04" db="EMBL/GenBank/DDBJ databases">
        <title>Plant Genome Project.</title>
        <authorList>
            <person name="Zhang R.-G."/>
        </authorList>
    </citation>
    <scope>NUCLEOTIDE SEQUENCE [LARGE SCALE GENOMIC DNA]</scope>
    <source>
        <strain evidence="5">YNK0</strain>
        <tissue evidence="5">Leaf</tissue>
    </source>
</reference>
<dbReference type="GO" id="GO:0034090">
    <property type="term" value="P:maintenance of meiotic sister chromatid cohesion"/>
    <property type="evidence" value="ECO:0007669"/>
    <property type="project" value="InterPro"/>
</dbReference>
<proteinExistence type="inferred from homology"/>
<dbReference type="PANTHER" id="PTHR34373">
    <property type="entry name" value="SHUGOSHIN 2"/>
    <property type="match status" value="1"/>
</dbReference>
<dbReference type="PANTHER" id="PTHR34373:SF9">
    <property type="entry name" value="SHUGOSHIN 2"/>
    <property type="match status" value="1"/>
</dbReference>
<evidence type="ECO:0000259" key="4">
    <source>
        <dbReference type="Pfam" id="PF07557"/>
    </source>
</evidence>
<dbReference type="GO" id="GO:0005634">
    <property type="term" value="C:nucleus"/>
    <property type="evidence" value="ECO:0007669"/>
    <property type="project" value="InterPro"/>
</dbReference>
<dbReference type="EMBL" id="JABCRI010000013">
    <property type="protein sequence ID" value="KAF8395283.1"/>
    <property type="molecule type" value="Genomic_DNA"/>
</dbReference>
<dbReference type="OrthoDB" id="770508at2759"/>
<dbReference type="InterPro" id="IPR011515">
    <property type="entry name" value="Shugoshin_C"/>
</dbReference>
<dbReference type="AlphaFoldDB" id="A0A835D8Z7"/>
<evidence type="ECO:0000313" key="5">
    <source>
        <dbReference type="EMBL" id="KAF8395283.1"/>
    </source>
</evidence>
<feature type="region of interest" description="Disordered" evidence="3">
    <location>
        <begin position="223"/>
        <end position="321"/>
    </location>
</feature>
<keyword evidence="6" id="KW-1185">Reference proteome</keyword>
<gene>
    <name evidence="5" type="ORF">HHK36_019226</name>
</gene>
<feature type="compositionally biased region" description="Basic and acidic residues" evidence="3">
    <location>
        <begin position="163"/>
        <end position="174"/>
    </location>
</feature>
<feature type="compositionally biased region" description="Basic and acidic residues" evidence="3">
    <location>
        <begin position="271"/>
        <end position="291"/>
    </location>
</feature>
<evidence type="ECO:0000313" key="6">
    <source>
        <dbReference type="Proteomes" id="UP000655225"/>
    </source>
</evidence>
<dbReference type="Proteomes" id="UP000655225">
    <property type="component" value="Unassembled WGS sequence"/>
</dbReference>
<dbReference type="OMA" id="MKDYINH"/>
<feature type="region of interest" description="Disordered" evidence="3">
    <location>
        <begin position="154"/>
        <end position="200"/>
    </location>
</feature>
<organism evidence="5 6">
    <name type="scientific">Tetracentron sinense</name>
    <name type="common">Spur-leaf</name>
    <dbReference type="NCBI Taxonomy" id="13715"/>
    <lineage>
        <taxon>Eukaryota</taxon>
        <taxon>Viridiplantae</taxon>
        <taxon>Streptophyta</taxon>
        <taxon>Embryophyta</taxon>
        <taxon>Tracheophyta</taxon>
        <taxon>Spermatophyta</taxon>
        <taxon>Magnoliopsida</taxon>
        <taxon>Trochodendrales</taxon>
        <taxon>Trochodendraceae</taxon>
        <taxon>Tetracentron</taxon>
    </lineage>
</organism>
<sequence length="321" mass="36842">MEGCFVVSAEDCGVKGEMKGERMTKGSSLGSVVRKKLSDITNLQQRPKSLNKDEKSRPVSSTTKEHVDQLHKENLALMRLLADRNKIIELSGLELQKLRINFQKLQQQNLHLSQSNSQMLAELNLGKDRLKELQHEVECKEALLKVKNMELEEKEKKRTHHKTDKEDIPSKCEDAAEESLQGANYDKKPYNPNRRHQSRNQCPSCVIQQVAAEEMVDNKRLCSRRQSARVKSEQPEPTENLFEIEDAKFSARPLRDNPMHEDGTASSGSPTRKEEKEGKSAPRYETQELRRSLIGRPSRRAAEKIQSYKEIPVNVKMRRSE</sequence>
<evidence type="ECO:0000256" key="2">
    <source>
        <dbReference type="ARBA" id="ARBA00022829"/>
    </source>
</evidence>
<keyword evidence="2" id="KW-0159">Chromosome partition</keyword>
<feature type="compositionally biased region" description="Basic and acidic residues" evidence="3">
    <location>
        <begin position="245"/>
        <end position="263"/>
    </location>
</feature>
<name>A0A835D8Z7_TETSI</name>